<dbReference type="AlphaFoldDB" id="A0A8J6BEB0"/>
<dbReference type="InterPro" id="IPR023248">
    <property type="entry name" value="UQCC4_vert"/>
</dbReference>
<evidence type="ECO:0000256" key="1">
    <source>
        <dbReference type="ARBA" id="ARBA00004434"/>
    </source>
</evidence>
<keyword evidence="10" id="KW-0472">Membrane</keyword>
<evidence type="ECO:0000256" key="5">
    <source>
        <dbReference type="ARBA" id="ARBA00022729"/>
    </source>
</evidence>
<reference evidence="13" key="1">
    <citation type="thesis" date="2020" institute="ProQuest LLC" country="789 East Eisenhower Parkway, Ann Arbor, MI, USA">
        <title>Comparative Genomics and Chromosome Evolution.</title>
        <authorList>
            <person name="Mudd A.B."/>
        </authorList>
    </citation>
    <scope>NUCLEOTIDE SEQUENCE</scope>
    <source>
        <strain evidence="13">HN-11 Male</strain>
        <tissue evidence="13">Kidney and liver</tissue>
    </source>
</reference>
<keyword evidence="2" id="KW-0813">Transport</keyword>
<dbReference type="Proteomes" id="UP000770717">
    <property type="component" value="Unassembled WGS sequence"/>
</dbReference>
<keyword evidence="5" id="KW-0732">Signal</keyword>
<keyword evidence="3" id="KW-0679">Respiratory chain</keyword>
<accession>A0A8J6BEB0</accession>
<dbReference type="PANTHER" id="PTHR35268:SF1">
    <property type="entry name" value="UBIQUINOL-CYTOCHROME-C REDUCTASE COMPLEX ASSEMBLY FACTOR 4"/>
    <property type="match status" value="1"/>
</dbReference>
<dbReference type="PRINTS" id="PR02042">
    <property type="entry name" value="CCSMST1"/>
</dbReference>
<comment type="caution">
    <text evidence="13">The sequence shown here is derived from an EMBL/GenBank/DDBJ whole genome shotgun (WGS) entry which is preliminary data.</text>
</comment>
<keyword evidence="8" id="KW-1133">Transmembrane helix</keyword>
<proteinExistence type="inferred from homology"/>
<evidence type="ECO:0000256" key="2">
    <source>
        <dbReference type="ARBA" id="ARBA00022448"/>
    </source>
</evidence>
<feature type="non-terminal residue" evidence="13">
    <location>
        <position position="116"/>
    </location>
</feature>
<keyword evidence="4" id="KW-0812">Transmembrane</keyword>
<protein>
    <submittedName>
        <fullName evidence="13">Uncharacterized protein</fullName>
    </submittedName>
</protein>
<dbReference type="PANTHER" id="PTHR35268">
    <property type="entry name" value="PROTEIN CCSMST1"/>
    <property type="match status" value="1"/>
</dbReference>
<dbReference type="InterPro" id="IPR029160">
    <property type="entry name" value="UQCC4"/>
</dbReference>
<feature type="region of interest" description="Disordered" evidence="12">
    <location>
        <begin position="9"/>
        <end position="29"/>
    </location>
</feature>
<evidence type="ECO:0000256" key="8">
    <source>
        <dbReference type="ARBA" id="ARBA00022989"/>
    </source>
</evidence>
<comment type="subcellular location">
    <subcellularLocation>
        <location evidence="1">Mitochondrion inner membrane</location>
        <topology evidence="1">Single-pass membrane protein</topology>
    </subcellularLocation>
</comment>
<keyword evidence="7" id="KW-0249">Electron transport</keyword>
<evidence type="ECO:0000256" key="6">
    <source>
        <dbReference type="ARBA" id="ARBA00022792"/>
    </source>
</evidence>
<dbReference type="GO" id="GO:0005743">
    <property type="term" value="C:mitochondrial inner membrane"/>
    <property type="evidence" value="ECO:0007669"/>
    <property type="project" value="UniProtKB-SubCell"/>
</dbReference>
<evidence type="ECO:0000256" key="4">
    <source>
        <dbReference type="ARBA" id="ARBA00022692"/>
    </source>
</evidence>
<organism evidence="13 14">
    <name type="scientific">Eleutherodactylus coqui</name>
    <name type="common">Puerto Rican coqui</name>
    <dbReference type="NCBI Taxonomy" id="57060"/>
    <lineage>
        <taxon>Eukaryota</taxon>
        <taxon>Metazoa</taxon>
        <taxon>Chordata</taxon>
        <taxon>Craniata</taxon>
        <taxon>Vertebrata</taxon>
        <taxon>Euteleostomi</taxon>
        <taxon>Amphibia</taxon>
        <taxon>Batrachia</taxon>
        <taxon>Anura</taxon>
        <taxon>Neobatrachia</taxon>
        <taxon>Hyloidea</taxon>
        <taxon>Eleutherodactylidae</taxon>
        <taxon>Eleutherodactylinae</taxon>
        <taxon>Eleutherodactylus</taxon>
        <taxon>Eleutherodactylus</taxon>
    </lineage>
</organism>
<evidence type="ECO:0000256" key="9">
    <source>
        <dbReference type="ARBA" id="ARBA00023128"/>
    </source>
</evidence>
<evidence type="ECO:0000256" key="7">
    <source>
        <dbReference type="ARBA" id="ARBA00022982"/>
    </source>
</evidence>
<keyword evidence="14" id="KW-1185">Reference proteome</keyword>
<evidence type="ECO:0000313" key="13">
    <source>
        <dbReference type="EMBL" id="KAG9461505.1"/>
    </source>
</evidence>
<dbReference type="OrthoDB" id="5783753at2759"/>
<name>A0A8J6BEB0_ELECQ</name>
<evidence type="ECO:0000313" key="14">
    <source>
        <dbReference type="Proteomes" id="UP000770717"/>
    </source>
</evidence>
<evidence type="ECO:0000256" key="3">
    <source>
        <dbReference type="ARBA" id="ARBA00022660"/>
    </source>
</evidence>
<evidence type="ECO:0000256" key="10">
    <source>
        <dbReference type="ARBA" id="ARBA00023136"/>
    </source>
</evidence>
<comment type="similarity">
    <text evidence="11">Belongs to the UQCC4 family.</text>
</comment>
<sequence>VLQPALAIRNTQKAHLKSRPDDTEEKVDDKPIKFTTSKGSHRRWTVAQSFGSDYARPWYKVLPVSLLLSALLLWIWSCRGPHRNISIAGPAALITEPQEQVRPALVPAGGYRKSEM</sequence>
<keyword evidence="6" id="KW-0999">Mitochondrion inner membrane</keyword>
<keyword evidence="9" id="KW-0496">Mitochondrion</keyword>
<evidence type="ECO:0000256" key="12">
    <source>
        <dbReference type="SAM" id="MobiDB-lite"/>
    </source>
</evidence>
<evidence type="ECO:0000256" key="11">
    <source>
        <dbReference type="ARBA" id="ARBA00034713"/>
    </source>
</evidence>
<dbReference type="Pfam" id="PF15013">
    <property type="entry name" value="CCSMST1"/>
    <property type="match status" value="1"/>
</dbReference>
<gene>
    <name evidence="13" type="ORF">GDO78_016642</name>
</gene>
<dbReference type="EMBL" id="WNTK01020522">
    <property type="protein sequence ID" value="KAG9461505.1"/>
    <property type="molecule type" value="Genomic_DNA"/>
</dbReference>